<sequence>MNDRSQLKKYIELMACAMRQDSIAMTTAAGSGHPTSALSAVDIIATLFLYAMKFDPDNFDNPDNDKFILSKGHASPALYAMWHQLGKISDQELMTYRQFSSTLEGHATPRFAYTTVATGSLGMGLSMGAGQALTALKDGRSYKVFVLLGDGETAEGQIWEAAEIAAHYKLSNLIAIVDCNRLGQSEPTMDEWDVQRYAAKFSTFGWKTAVVDGHDVEQLMDVYDKVLDSSAQPMVIIAKTIKGKGIEQIENKQGFHGKSFSRQQADEYLKPLKQLYTTIHKELASTYKWQPTIPKSVRGILSNTSLQNVDIGPDYVVGQKIATRKVYGQALAACGDLLPTLLCLDGEVKNSTFADIFENAHPDRFIQCYIAEQNMVGMAIGMACIGFIPFVSTFGAFFSRAYDQIRMAAINRAPLRLCGSHAGVSIGEDGPSQMALEDIAMMNAIPDSVILYPSDGVSTWALVQEMSNYNKAISYVRTTREDTPVLYPIDEKFHIGGCKVLRSSTQDVVCVIGAGITLHQALQAYTTLVQEDIHISVIDLYSVKPFDVETVRATIKNSYSRCITVEDHYIPGGIGNIIAAHLCDDAINFTMLGVTHIPRSGKPEELRAWAGIDAASIVKTVKSLL</sequence>
<dbReference type="Pfam" id="PF00456">
    <property type="entry name" value="Transketolase_N"/>
    <property type="match status" value="1"/>
</dbReference>
<dbReference type="CDD" id="cd02012">
    <property type="entry name" value="TPP_TK"/>
    <property type="match status" value="1"/>
</dbReference>
<dbReference type="PANTHER" id="PTHR43195">
    <property type="entry name" value="TRANSKETOLASE"/>
    <property type="match status" value="1"/>
</dbReference>
<keyword evidence="12" id="KW-0812">Transmembrane</keyword>
<dbReference type="STRING" id="1306947.J120_04770"/>
<dbReference type="SMART" id="SM00861">
    <property type="entry name" value="Transket_pyr"/>
    <property type="match status" value="1"/>
</dbReference>
<dbReference type="Pfam" id="PF02779">
    <property type="entry name" value="Transket_pyr"/>
    <property type="match status" value="1"/>
</dbReference>
<comment type="subunit">
    <text evidence="6">Homodimer.</text>
</comment>
<dbReference type="Gene3D" id="3.40.50.970">
    <property type="match status" value="2"/>
</dbReference>
<dbReference type="Pfam" id="PF02780">
    <property type="entry name" value="Transketolase_C"/>
    <property type="match status" value="1"/>
</dbReference>
<comment type="cofactor">
    <cofactor evidence="2">
        <name>Mn(2+)</name>
        <dbReference type="ChEBI" id="CHEBI:29035"/>
    </cofactor>
</comment>
<evidence type="ECO:0000256" key="2">
    <source>
        <dbReference type="ARBA" id="ARBA00001936"/>
    </source>
</evidence>
<evidence type="ECO:0000256" key="1">
    <source>
        <dbReference type="ARBA" id="ARBA00001913"/>
    </source>
</evidence>
<dbReference type="SUPFAM" id="SSF52922">
    <property type="entry name" value="TK C-terminal domain-like"/>
    <property type="match status" value="1"/>
</dbReference>
<proteinExistence type="inferred from homology"/>
<evidence type="ECO:0000313" key="15">
    <source>
        <dbReference type="Proteomes" id="UP000032214"/>
    </source>
</evidence>
<evidence type="ECO:0000256" key="5">
    <source>
        <dbReference type="ARBA" id="ARBA00007131"/>
    </source>
</evidence>
<evidence type="ECO:0000256" key="4">
    <source>
        <dbReference type="ARBA" id="ARBA00001964"/>
    </source>
</evidence>
<accession>A0A0D2GNB4</accession>
<evidence type="ECO:0000256" key="7">
    <source>
        <dbReference type="ARBA" id="ARBA00022679"/>
    </source>
</evidence>
<evidence type="ECO:0000259" key="13">
    <source>
        <dbReference type="SMART" id="SM00861"/>
    </source>
</evidence>
<reference evidence="14 15" key="1">
    <citation type="journal article" date="2013" name="Proc. Natl. Acad. Sci. U.S.A.">
        <title>Candidate phylum TM6 genome recovered from a hospital sink biofilm provides genomic insights into this uncultivated phylum.</title>
        <authorList>
            <person name="McLean J.S."/>
            <person name="Lombardo M.J."/>
            <person name="Badger J.H."/>
            <person name="Edlund A."/>
            <person name="Novotny M."/>
            <person name="Yee-Greenbaum J."/>
            <person name="Vyahhi N."/>
            <person name="Hall A.P."/>
            <person name="Yang Y."/>
            <person name="Dupont C.L."/>
            <person name="Ziegler M.G."/>
            <person name="Chitsaz H."/>
            <person name="Allen A.E."/>
            <person name="Yooseph S."/>
            <person name="Tesler G."/>
            <person name="Pevzner P.A."/>
            <person name="Friedman R.M."/>
            <person name="Nealson K.H."/>
            <person name="Venter J.C."/>
            <person name="Lasken R.S."/>
        </authorList>
    </citation>
    <scope>NUCLEOTIDE SEQUENCE [LARGE SCALE GENOMIC DNA]</scope>
    <source>
        <strain evidence="14 15">TM6SC1</strain>
    </source>
</reference>
<evidence type="ECO:0000256" key="10">
    <source>
        <dbReference type="ARBA" id="ARBA00022842"/>
    </source>
</evidence>
<keyword evidence="10" id="KW-0460">Magnesium</keyword>
<dbReference type="InterPro" id="IPR029061">
    <property type="entry name" value="THDP-binding"/>
</dbReference>
<comment type="similarity">
    <text evidence="5">Belongs to the transketolase family.</text>
</comment>
<dbReference type="eggNOG" id="COG0021">
    <property type="taxonomic scope" value="Bacteria"/>
</dbReference>
<dbReference type="GO" id="GO:0004802">
    <property type="term" value="F:transketolase activity"/>
    <property type="evidence" value="ECO:0007669"/>
    <property type="project" value="TreeGrafter"/>
</dbReference>
<dbReference type="InterPro" id="IPR051424">
    <property type="entry name" value="Transketolase-like"/>
</dbReference>
<dbReference type="GO" id="GO:0005737">
    <property type="term" value="C:cytoplasm"/>
    <property type="evidence" value="ECO:0007669"/>
    <property type="project" value="UniProtKB-ARBA"/>
</dbReference>
<dbReference type="FunFam" id="3.40.50.970:FF:000129">
    <property type="entry name" value="Transketolase"/>
    <property type="match status" value="1"/>
</dbReference>
<dbReference type="PANTHER" id="PTHR43195:SF1">
    <property type="entry name" value="FI06132P-RELATED"/>
    <property type="match status" value="1"/>
</dbReference>
<organism evidence="14 15">
    <name type="scientific">candidate division TM6 bacterium JCVI TM6SC1</name>
    <dbReference type="NCBI Taxonomy" id="1306947"/>
    <lineage>
        <taxon>Bacteria</taxon>
        <taxon>Candidatus Babelota</taxon>
        <taxon>Vermiphilus</taxon>
    </lineage>
</organism>
<dbReference type="Proteomes" id="UP000032214">
    <property type="component" value="Unassembled WGS sequence"/>
</dbReference>
<comment type="cofactor">
    <cofactor evidence="4">
        <name>thiamine diphosphate</name>
        <dbReference type="ChEBI" id="CHEBI:58937"/>
    </cofactor>
</comment>
<dbReference type="InterPro" id="IPR005474">
    <property type="entry name" value="Transketolase_N"/>
</dbReference>
<dbReference type="PROSITE" id="PS00802">
    <property type="entry name" value="TRANSKETOLASE_2"/>
    <property type="match status" value="1"/>
</dbReference>
<dbReference type="AlphaFoldDB" id="A0A0D2GNB4"/>
<evidence type="ECO:0000256" key="12">
    <source>
        <dbReference type="SAM" id="Phobius"/>
    </source>
</evidence>
<evidence type="ECO:0000256" key="9">
    <source>
        <dbReference type="ARBA" id="ARBA00022837"/>
    </source>
</evidence>
<name>A0A0D2GNB4_9BACT</name>
<evidence type="ECO:0000256" key="11">
    <source>
        <dbReference type="ARBA" id="ARBA00023052"/>
    </source>
</evidence>
<evidence type="ECO:0000313" key="14">
    <source>
        <dbReference type="EMBL" id="KIX84889.1"/>
    </source>
</evidence>
<protein>
    <recommendedName>
        <fullName evidence="13">Transketolase-like pyrimidine-binding domain-containing protein</fullName>
    </recommendedName>
</protein>
<dbReference type="CDD" id="cd07033">
    <property type="entry name" value="TPP_PYR_DXS_TK_like"/>
    <property type="match status" value="1"/>
</dbReference>
<dbReference type="Gene3D" id="3.40.50.920">
    <property type="match status" value="1"/>
</dbReference>
<dbReference type="InterPro" id="IPR009014">
    <property type="entry name" value="Transketo_C/PFOR_II"/>
</dbReference>
<dbReference type="SUPFAM" id="SSF52518">
    <property type="entry name" value="Thiamin diphosphate-binding fold (THDP-binding)"/>
    <property type="match status" value="2"/>
</dbReference>
<feature type="domain" description="Transketolase-like pyrimidine-binding" evidence="13">
    <location>
        <begin position="321"/>
        <end position="485"/>
    </location>
</feature>
<keyword evidence="11" id="KW-0786">Thiamine pyrophosphate</keyword>
<keyword evidence="12" id="KW-1133">Transmembrane helix</keyword>
<evidence type="ECO:0000256" key="8">
    <source>
        <dbReference type="ARBA" id="ARBA00022723"/>
    </source>
</evidence>
<keyword evidence="8" id="KW-0479">Metal-binding</keyword>
<dbReference type="EMBL" id="ARQD01000005">
    <property type="protein sequence ID" value="KIX84889.1"/>
    <property type="molecule type" value="Genomic_DNA"/>
</dbReference>
<dbReference type="InterPro" id="IPR020826">
    <property type="entry name" value="Transketolase_BS"/>
</dbReference>
<keyword evidence="15" id="KW-1185">Reference proteome</keyword>
<keyword evidence="9" id="KW-0106">Calcium</keyword>
<dbReference type="NCBIfam" id="NF004559">
    <property type="entry name" value="PRK05899.2-5"/>
    <property type="match status" value="1"/>
</dbReference>
<feature type="transmembrane region" description="Helical" evidence="12">
    <location>
        <begin position="375"/>
        <end position="398"/>
    </location>
</feature>
<comment type="caution">
    <text evidence="14">The sequence shown here is derived from an EMBL/GenBank/DDBJ whole genome shotgun (WGS) entry which is preliminary data.</text>
</comment>
<evidence type="ECO:0000256" key="6">
    <source>
        <dbReference type="ARBA" id="ARBA00011738"/>
    </source>
</evidence>
<comment type="cofactor">
    <cofactor evidence="3">
        <name>Mg(2+)</name>
        <dbReference type="ChEBI" id="CHEBI:18420"/>
    </cofactor>
</comment>
<keyword evidence="7" id="KW-0808">Transferase</keyword>
<dbReference type="GO" id="GO:0030976">
    <property type="term" value="F:thiamine pyrophosphate binding"/>
    <property type="evidence" value="ECO:0007669"/>
    <property type="project" value="TreeGrafter"/>
</dbReference>
<dbReference type="InterPro" id="IPR033248">
    <property type="entry name" value="Transketolase_C"/>
</dbReference>
<dbReference type="GO" id="GO:0046872">
    <property type="term" value="F:metal ion binding"/>
    <property type="evidence" value="ECO:0007669"/>
    <property type="project" value="UniProtKB-KW"/>
</dbReference>
<gene>
    <name evidence="14" type="ORF">J120_04770</name>
</gene>
<evidence type="ECO:0000256" key="3">
    <source>
        <dbReference type="ARBA" id="ARBA00001946"/>
    </source>
</evidence>
<keyword evidence="12" id="KW-0472">Membrane</keyword>
<comment type="cofactor">
    <cofactor evidence="1">
        <name>Ca(2+)</name>
        <dbReference type="ChEBI" id="CHEBI:29108"/>
    </cofactor>
</comment>
<dbReference type="InterPro" id="IPR005475">
    <property type="entry name" value="Transketolase-like_Pyr-bd"/>
</dbReference>